<dbReference type="InterPro" id="IPR037232">
    <property type="entry name" value="NADH_quin_OxRdtase_su_C/D-like"/>
</dbReference>
<dbReference type="Gene3D" id="3.30.460.80">
    <property type="entry name" value="NADH:ubiquinone oxidoreductase, 30kDa subunit"/>
    <property type="match status" value="1"/>
</dbReference>
<name>A0ABS9MKA0_9FIRM</name>
<evidence type="ECO:0000313" key="3">
    <source>
        <dbReference type="Proteomes" id="UP001298681"/>
    </source>
</evidence>
<dbReference type="Proteomes" id="UP001298681">
    <property type="component" value="Unassembled WGS sequence"/>
</dbReference>
<reference evidence="2 3" key="1">
    <citation type="submission" date="2022-01" db="EMBL/GenBank/DDBJ databases">
        <title>Collection of gut derived symbiotic bacterial strains cultured from healthy donors.</title>
        <authorList>
            <person name="Lin H."/>
            <person name="Kohout C."/>
            <person name="Waligurski E."/>
            <person name="Pamer E.G."/>
        </authorList>
    </citation>
    <scope>NUCLEOTIDE SEQUENCE [LARGE SCALE GENOMIC DNA]</scope>
    <source>
        <strain evidence="2 3">DFI.7.58</strain>
    </source>
</reference>
<dbReference type="GO" id="GO:0016491">
    <property type="term" value="F:oxidoreductase activity"/>
    <property type="evidence" value="ECO:0007669"/>
    <property type="project" value="UniProtKB-KW"/>
</dbReference>
<keyword evidence="2" id="KW-0560">Oxidoreductase</keyword>
<organism evidence="2 3">
    <name type="scientific">Anaeromassilibacillus senegalensis</name>
    <dbReference type="NCBI Taxonomy" id="1673717"/>
    <lineage>
        <taxon>Bacteria</taxon>
        <taxon>Bacillati</taxon>
        <taxon>Bacillota</taxon>
        <taxon>Clostridia</taxon>
        <taxon>Eubacteriales</taxon>
        <taxon>Acutalibacteraceae</taxon>
        <taxon>Anaeromassilibacillus</taxon>
    </lineage>
</organism>
<dbReference type="Pfam" id="PF00329">
    <property type="entry name" value="Complex1_30kDa"/>
    <property type="match status" value="1"/>
</dbReference>
<feature type="domain" description="NADH:ubiquinone oxidoreductase 30kDa subunit" evidence="1">
    <location>
        <begin position="28"/>
        <end position="95"/>
    </location>
</feature>
<protein>
    <submittedName>
        <fullName evidence="2">NADH-quinone oxidoreductase subunit C</fullName>
        <ecNumber evidence="2">1.6.5.11</ecNumber>
    </submittedName>
</protein>
<dbReference type="RefSeq" id="WP_087232524.1">
    <property type="nucleotide sequence ID" value="NZ_JAKNHQ010000007.1"/>
</dbReference>
<evidence type="ECO:0000259" key="1">
    <source>
        <dbReference type="Pfam" id="PF00329"/>
    </source>
</evidence>
<comment type="caution">
    <text evidence="2">The sequence shown here is derived from an EMBL/GenBank/DDBJ whole genome shotgun (WGS) entry which is preliminary data.</text>
</comment>
<sequence length="115" mass="13539">MEYLNTIEPITMEQFLPMVIQFKMDGWRLVQICACRLPEQYELSYSFAKGFDMRTLRLTVGEDEPVSSITQVYPCAFIQENEVAELFGVKIESMENDYHHKLYRIARDTPFKEKG</sequence>
<dbReference type="SUPFAM" id="SSF143243">
    <property type="entry name" value="Nqo5-like"/>
    <property type="match status" value="1"/>
</dbReference>
<evidence type="ECO:0000313" key="2">
    <source>
        <dbReference type="EMBL" id="MCG4610672.1"/>
    </source>
</evidence>
<dbReference type="InterPro" id="IPR001268">
    <property type="entry name" value="NADH_UbQ_OxRdtase_30kDa_su"/>
</dbReference>
<proteinExistence type="predicted"/>
<dbReference type="EC" id="1.6.5.11" evidence="2"/>
<keyword evidence="3" id="KW-1185">Reference proteome</keyword>
<dbReference type="EMBL" id="JAKNHQ010000007">
    <property type="protein sequence ID" value="MCG4610672.1"/>
    <property type="molecule type" value="Genomic_DNA"/>
</dbReference>
<gene>
    <name evidence="2" type="ORF">L0P57_06965</name>
</gene>
<accession>A0ABS9MKA0</accession>